<evidence type="ECO:0000256" key="3">
    <source>
        <dbReference type="ARBA" id="ARBA00022606"/>
    </source>
</evidence>
<evidence type="ECO:0000256" key="5">
    <source>
        <dbReference type="ARBA" id="ARBA00022725"/>
    </source>
</evidence>
<dbReference type="PANTHER" id="PTHR21137:SF35">
    <property type="entry name" value="ODORANT RECEPTOR 19A-RELATED"/>
    <property type="match status" value="1"/>
</dbReference>
<dbReference type="EMBL" id="JALNTZ010000002">
    <property type="protein sequence ID" value="KAJ3664342.1"/>
    <property type="molecule type" value="Genomic_DNA"/>
</dbReference>
<reference evidence="11" key="1">
    <citation type="journal article" date="2023" name="G3 (Bethesda)">
        <title>Whole genome assemblies of Zophobas morio and Tenebrio molitor.</title>
        <authorList>
            <person name="Kaur S."/>
            <person name="Stinson S.A."/>
            <person name="diCenzo G.C."/>
        </authorList>
    </citation>
    <scope>NUCLEOTIDE SEQUENCE</scope>
    <source>
        <strain evidence="11">QUZm001</strain>
    </source>
</reference>
<gene>
    <name evidence="11" type="ORF">Zmor_008523</name>
</gene>
<dbReference type="Proteomes" id="UP001168821">
    <property type="component" value="Unassembled WGS sequence"/>
</dbReference>
<proteinExistence type="predicted"/>
<evidence type="ECO:0000256" key="1">
    <source>
        <dbReference type="ARBA" id="ARBA00004651"/>
    </source>
</evidence>
<keyword evidence="2" id="KW-1003">Cell membrane</keyword>
<dbReference type="GO" id="GO:0005886">
    <property type="term" value="C:plasma membrane"/>
    <property type="evidence" value="ECO:0007669"/>
    <property type="project" value="UniProtKB-SubCell"/>
</dbReference>
<evidence type="ECO:0000256" key="9">
    <source>
        <dbReference type="ARBA" id="ARBA00023224"/>
    </source>
</evidence>
<protein>
    <submittedName>
        <fullName evidence="11">Uncharacterized protein</fullName>
    </submittedName>
</protein>
<evidence type="ECO:0000313" key="12">
    <source>
        <dbReference type="Proteomes" id="UP001168821"/>
    </source>
</evidence>
<evidence type="ECO:0000256" key="7">
    <source>
        <dbReference type="ARBA" id="ARBA00023136"/>
    </source>
</evidence>
<sequence length="143" mass="16458">MRILNNGLSPYVFIFSVTGAILGVSILLLYFWFLGSFEGSYLRLNTIMVAAVLVTLHTIKLGQYVEDRSSEILEILQQMKWYYWNRENKNLYLMFLLDAQKPFQLKFSDTVAVNYSLGVSVAKFIYSTISVTSRLRDVDFAGK</sequence>
<comment type="subcellular location">
    <subcellularLocation>
        <location evidence="1">Cell membrane</location>
        <topology evidence="1">Multi-pass membrane protein</topology>
    </subcellularLocation>
</comment>
<evidence type="ECO:0000256" key="2">
    <source>
        <dbReference type="ARBA" id="ARBA00022475"/>
    </source>
</evidence>
<name>A0AA38MQF9_9CUCU</name>
<dbReference type="Pfam" id="PF02949">
    <property type="entry name" value="7tm_6"/>
    <property type="match status" value="1"/>
</dbReference>
<feature type="transmembrane region" description="Helical" evidence="10">
    <location>
        <begin position="12"/>
        <end position="34"/>
    </location>
</feature>
<dbReference type="GO" id="GO:0007165">
    <property type="term" value="P:signal transduction"/>
    <property type="evidence" value="ECO:0007669"/>
    <property type="project" value="UniProtKB-KW"/>
</dbReference>
<keyword evidence="3" id="KW-0716">Sensory transduction</keyword>
<keyword evidence="6 10" id="KW-1133">Transmembrane helix</keyword>
<dbReference type="GO" id="GO:0004984">
    <property type="term" value="F:olfactory receptor activity"/>
    <property type="evidence" value="ECO:0007669"/>
    <property type="project" value="InterPro"/>
</dbReference>
<keyword evidence="4 10" id="KW-0812">Transmembrane</keyword>
<dbReference type="GO" id="GO:0005549">
    <property type="term" value="F:odorant binding"/>
    <property type="evidence" value="ECO:0007669"/>
    <property type="project" value="InterPro"/>
</dbReference>
<comment type="caution">
    <text evidence="11">The sequence shown here is derived from an EMBL/GenBank/DDBJ whole genome shotgun (WGS) entry which is preliminary data.</text>
</comment>
<keyword evidence="7 10" id="KW-0472">Membrane</keyword>
<keyword evidence="5" id="KW-0552">Olfaction</keyword>
<accession>A0AA38MQF9</accession>
<dbReference type="PANTHER" id="PTHR21137">
    <property type="entry name" value="ODORANT RECEPTOR"/>
    <property type="match status" value="1"/>
</dbReference>
<evidence type="ECO:0000256" key="10">
    <source>
        <dbReference type="SAM" id="Phobius"/>
    </source>
</evidence>
<keyword evidence="8" id="KW-0675">Receptor</keyword>
<evidence type="ECO:0000256" key="8">
    <source>
        <dbReference type="ARBA" id="ARBA00023170"/>
    </source>
</evidence>
<dbReference type="InterPro" id="IPR004117">
    <property type="entry name" value="7tm6_olfct_rcpt"/>
</dbReference>
<organism evidence="11 12">
    <name type="scientific">Zophobas morio</name>
    <dbReference type="NCBI Taxonomy" id="2755281"/>
    <lineage>
        <taxon>Eukaryota</taxon>
        <taxon>Metazoa</taxon>
        <taxon>Ecdysozoa</taxon>
        <taxon>Arthropoda</taxon>
        <taxon>Hexapoda</taxon>
        <taxon>Insecta</taxon>
        <taxon>Pterygota</taxon>
        <taxon>Neoptera</taxon>
        <taxon>Endopterygota</taxon>
        <taxon>Coleoptera</taxon>
        <taxon>Polyphaga</taxon>
        <taxon>Cucujiformia</taxon>
        <taxon>Tenebrionidae</taxon>
        <taxon>Zophobas</taxon>
    </lineage>
</organism>
<evidence type="ECO:0000313" key="11">
    <source>
        <dbReference type="EMBL" id="KAJ3664342.1"/>
    </source>
</evidence>
<keyword evidence="9" id="KW-0807">Transducer</keyword>
<evidence type="ECO:0000256" key="4">
    <source>
        <dbReference type="ARBA" id="ARBA00022692"/>
    </source>
</evidence>
<evidence type="ECO:0000256" key="6">
    <source>
        <dbReference type="ARBA" id="ARBA00022989"/>
    </source>
</evidence>
<keyword evidence="12" id="KW-1185">Reference proteome</keyword>
<dbReference type="AlphaFoldDB" id="A0AA38MQF9"/>